<keyword evidence="7" id="KW-0547">Nucleotide-binding</keyword>
<organism evidence="18 19">
    <name type="scientific">Armadillidium nasatum</name>
    <dbReference type="NCBI Taxonomy" id="96803"/>
    <lineage>
        <taxon>Eukaryota</taxon>
        <taxon>Metazoa</taxon>
        <taxon>Ecdysozoa</taxon>
        <taxon>Arthropoda</taxon>
        <taxon>Crustacea</taxon>
        <taxon>Multicrustacea</taxon>
        <taxon>Malacostraca</taxon>
        <taxon>Eumalacostraca</taxon>
        <taxon>Peracarida</taxon>
        <taxon>Isopoda</taxon>
        <taxon>Oniscidea</taxon>
        <taxon>Crinocheta</taxon>
        <taxon>Armadillidiidae</taxon>
        <taxon>Armadillidium</taxon>
    </lineage>
</organism>
<evidence type="ECO:0000256" key="13">
    <source>
        <dbReference type="ARBA" id="ARBA00023157"/>
    </source>
</evidence>
<dbReference type="EC" id="2.7.10.1" evidence="2"/>
<keyword evidence="12" id="KW-0829">Tyrosine-protein kinase</keyword>
<dbReference type="GO" id="GO:0004714">
    <property type="term" value="F:transmembrane receptor protein tyrosine kinase activity"/>
    <property type="evidence" value="ECO:0007669"/>
    <property type="project" value="UniProtKB-EC"/>
</dbReference>
<evidence type="ECO:0000256" key="1">
    <source>
        <dbReference type="ARBA" id="ARBA00004251"/>
    </source>
</evidence>
<feature type="domain" description="ALK/LTK-like glycine-rich" evidence="17">
    <location>
        <begin position="4"/>
        <end position="238"/>
    </location>
</feature>
<evidence type="ECO:0000259" key="17">
    <source>
        <dbReference type="Pfam" id="PF12810"/>
    </source>
</evidence>
<comment type="subcellular location">
    <subcellularLocation>
        <location evidence="1">Cell membrane</location>
        <topology evidence="1">Single-pass type I membrane protein</topology>
    </subcellularLocation>
</comment>
<dbReference type="AlphaFoldDB" id="A0A5N5SVJ0"/>
<dbReference type="Pfam" id="PF12810">
    <property type="entry name" value="ALK_LTK_GRD"/>
    <property type="match status" value="1"/>
</dbReference>
<dbReference type="GO" id="GO:0005524">
    <property type="term" value="F:ATP binding"/>
    <property type="evidence" value="ECO:0007669"/>
    <property type="project" value="UniProtKB-KW"/>
</dbReference>
<evidence type="ECO:0000256" key="4">
    <source>
        <dbReference type="ARBA" id="ARBA00022679"/>
    </source>
</evidence>
<accession>A0A5N5SVJ0</accession>
<keyword evidence="8 18" id="KW-0418">Kinase</keyword>
<feature type="region of interest" description="Disordered" evidence="16">
    <location>
        <begin position="140"/>
        <end position="185"/>
    </location>
</feature>
<keyword evidence="10" id="KW-1133">Transmembrane helix</keyword>
<evidence type="ECO:0000256" key="10">
    <source>
        <dbReference type="ARBA" id="ARBA00022989"/>
    </source>
</evidence>
<sequence>IGKGASGGSGVLTQSFRTRGATAKAIFHLKKGEDVHVLVGQQGLSACQKDMPATYKIYCEKRMDPPEDPDTWLESTGVGRLNKLKNKTLPGGGGGGGGASFVFKKDGSKTIPLIVGAGGAGLAWANSASFTLLQHGRSAANESLPPVHGETLYEGSEGAGPGGGLEGKRESNTAGNSLQEGGEGGAPCSASWNAFGGFGGGGGGCIAGGGGGGYAGGNSDHGPYRHGEGGISFAKGLHPQVKPASNSGPGMVFIIPAVRNSCGCHHLCAHLDEHLNESVCLCTNNQILAEDGITCI</sequence>
<evidence type="ECO:0000256" key="15">
    <source>
        <dbReference type="ARBA" id="ARBA00023180"/>
    </source>
</evidence>
<evidence type="ECO:0000256" key="9">
    <source>
        <dbReference type="ARBA" id="ARBA00022840"/>
    </source>
</evidence>
<proteinExistence type="predicted"/>
<keyword evidence="5" id="KW-0812">Transmembrane</keyword>
<keyword evidence="11" id="KW-0472">Membrane</keyword>
<keyword evidence="14 18" id="KW-0675">Receptor</keyword>
<evidence type="ECO:0000256" key="6">
    <source>
        <dbReference type="ARBA" id="ARBA00022729"/>
    </source>
</evidence>
<dbReference type="Proteomes" id="UP000326759">
    <property type="component" value="Unassembled WGS sequence"/>
</dbReference>
<feature type="non-terminal residue" evidence="18">
    <location>
        <position position="1"/>
    </location>
</feature>
<evidence type="ECO:0000256" key="16">
    <source>
        <dbReference type="SAM" id="MobiDB-lite"/>
    </source>
</evidence>
<comment type="caution">
    <text evidence="18">The sequence shown here is derived from an EMBL/GenBank/DDBJ whole genome shotgun (WGS) entry which is preliminary data.</text>
</comment>
<evidence type="ECO:0000256" key="14">
    <source>
        <dbReference type="ARBA" id="ARBA00023170"/>
    </source>
</evidence>
<keyword evidence="13" id="KW-1015">Disulfide bond</keyword>
<feature type="non-terminal residue" evidence="18">
    <location>
        <position position="296"/>
    </location>
</feature>
<reference evidence="18 19" key="1">
    <citation type="journal article" date="2019" name="PLoS Biol.">
        <title>Sex chromosomes control vertical transmission of feminizing Wolbachia symbionts in an isopod.</title>
        <authorList>
            <person name="Becking T."/>
            <person name="Chebbi M.A."/>
            <person name="Giraud I."/>
            <person name="Moumen B."/>
            <person name="Laverre T."/>
            <person name="Caubet Y."/>
            <person name="Peccoud J."/>
            <person name="Gilbert C."/>
            <person name="Cordaux R."/>
        </authorList>
    </citation>
    <scope>NUCLEOTIDE SEQUENCE [LARGE SCALE GENOMIC DNA]</scope>
    <source>
        <strain evidence="18">ANa2</strain>
        <tissue evidence="18">Whole body excluding digestive tract and cuticle</tissue>
    </source>
</reference>
<protein>
    <recommendedName>
        <fullName evidence="2">receptor protein-tyrosine kinase</fullName>
        <ecNumber evidence="2">2.7.10.1</ecNumber>
    </recommendedName>
</protein>
<evidence type="ECO:0000313" key="19">
    <source>
        <dbReference type="Proteomes" id="UP000326759"/>
    </source>
</evidence>
<evidence type="ECO:0000256" key="7">
    <source>
        <dbReference type="ARBA" id="ARBA00022741"/>
    </source>
</evidence>
<keyword evidence="6" id="KW-0732">Signal</keyword>
<evidence type="ECO:0000256" key="8">
    <source>
        <dbReference type="ARBA" id="ARBA00022777"/>
    </source>
</evidence>
<evidence type="ECO:0000313" key="18">
    <source>
        <dbReference type="EMBL" id="KAB7496690.1"/>
    </source>
</evidence>
<evidence type="ECO:0000256" key="5">
    <source>
        <dbReference type="ARBA" id="ARBA00022692"/>
    </source>
</evidence>
<dbReference type="OrthoDB" id="6369021at2759"/>
<keyword evidence="4" id="KW-0808">Transferase</keyword>
<keyword evidence="15" id="KW-0325">Glycoprotein</keyword>
<evidence type="ECO:0000256" key="11">
    <source>
        <dbReference type="ARBA" id="ARBA00023136"/>
    </source>
</evidence>
<gene>
    <name evidence="18" type="primary">LTK</name>
    <name evidence="18" type="ORF">Anas_03866</name>
</gene>
<dbReference type="InterPro" id="IPR055163">
    <property type="entry name" value="ALK/LTK-like_GRD"/>
</dbReference>
<dbReference type="EMBL" id="SEYY01021112">
    <property type="protein sequence ID" value="KAB7496690.1"/>
    <property type="molecule type" value="Genomic_DNA"/>
</dbReference>
<dbReference type="GO" id="GO:0005886">
    <property type="term" value="C:plasma membrane"/>
    <property type="evidence" value="ECO:0007669"/>
    <property type="project" value="UniProtKB-SubCell"/>
</dbReference>
<name>A0A5N5SVJ0_9CRUS</name>
<evidence type="ECO:0000256" key="12">
    <source>
        <dbReference type="ARBA" id="ARBA00023137"/>
    </source>
</evidence>
<keyword evidence="9" id="KW-0067">ATP-binding</keyword>
<evidence type="ECO:0000256" key="3">
    <source>
        <dbReference type="ARBA" id="ARBA00022475"/>
    </source>
</evidence>
<keyword evidence="3" id="KW-1003">Cell membrane</keyword>
<keyword evidence="19" id="KW-1185">Reference proteome</keyword>
<evidence type="ECO:0000256" key="2">
    <source>
        <dbReference type="ARBA" id="ARBA00011902"/>
    </source>
</evidence>